<proteinExistence type="predicted"/>
<dbReference type="EMBL" id="ABYH01000330">
    <property type="protein sequence ID" value="EEC95583.1"/>
    <property type="molecule type" value="Genomic_DNA"/>
</dbReference>
<protein>
    <submittedName>
        <fullName evidence="1">Uncharacterized protein</fullName>
    </submittedName>
</protein>
<evidence type="ECO:0000313" key="1">
    <source>
        <dbReference type="EMBL" id="EEC95583.1"/>
    </source>
</evidence>
<sequence length="39" mass="4698">MKIKNAGQYWRIPRHKISKLLLRTKLLKSLQIYENKSLS</sequence>
<evidence type="ECO:0000313" key="2">
    <source>
        <dbReference type="Proteomes" id="UP000005510"/>
    </source>
</evidence>
<reference evidence="1 2" key="2">
    <citation type="submission" date="2008-10" db="EMBL/GenBank/DDBJ databases">
        <authorList>
            <person name="Fulton L."/>
            <person name="Clifton S."/>
            <person name="Fulton B."/>
            <person name="Xu J."/>
            <person name="Minx P."/>
            <person name="Pepin K.H."/>
            <person name="Johnson M."/>
            <person name="Bhonagiri V."/>
            <person name="Nash W.E."/>
            <person name="Mardis E.R."/>
            <person name="Wilson R.K."/>
        </authorList>
    </citation>
    <scope>NUCLEOTIDE SEQUENCE [LARGE SCALE GENOMIC DNA]</scope>
    <source>
        <strain evidence="1 2">DSM 18315</strain>
    </source>
</reference>
<name>B7BDC8_9BACT</name>
<gene>
    <name evidence="1" type="ORF">PRABACTJOHN_03048</name>
</gene>
<reference evidence="1 2" key="1">
    <citation type="submission" date="2008-10" db="EMBL/GenBank/DDBJ databases">
        <title>Draft genome sequence of Parabacteroides johnsonii (DSM 18315).</title>
        <authorList>
            <person name="Sudarsanam P."/>
            <person name="Ley R."/>
            <person name="Guruge J."/>
            <person name="Turnbaugh P.J."/>
            <person name="Mahowald M."/>
            <person name="Liep D."/>
            <person name="Gordon J."/>
        </authorList>
    </citation>
    <scope>NUCLEOTIDE SEQUENCE [LARGE SCALE GENOMIC DNA]</scope>
    <source>
        <strain evidence="1 2">DSM 18315</strain>
    </source>
</reference>
<dbReference type="Proteomes" id="UP000005510">
    <property type="component" value="Unassembled WGS sequence"/>
</dbReference>
<dbReference type="HOGENOM" id="CLU_3314032_0_0_10"/>
<accession>B7BDC8</accession>
<dbReference type="AlphaFoldDB" id="B7BDC8"/>
<comment type="caution">
    <text evidence="1">The sequence shown here is derived from an EMBL/GenBank/DDBJ whole genome shotgun (WGS) entry which is preliminary data.</text>
</comment>
<dbReference type="STRING" id="537006.PRABACTJOHN_03048"/>
<organism evidence="1 2">
    <name type="scientific">Parabacteroides johnsonii DSM 18315</name>
    <dbReference type="NCBI Taxonomy" id="537006"/>
    <lineage>
        <taxon>Bacteria</taxon>
        <taxon>Pseudomonadati</taxon>
        <taxon>Bacteroidota</taxon>
        <taxon>Bacteroidia</taxon>
        <taxon>Bacteroidales</taxon>
        <taxon>Tannerellaceae</taxon>
        <taxon>Parabacteroides</taxon>
    </lineage>
</organism>